<feature type="signal peptide" evidence="1">
    <location>
        <begin position="1"/>
        <end position="20"/>
    </location>
</feature>
<evidence type="ECO:0000313" key="3">
    <source>
        <dbReference type="Proteomes" id="UP000184509"/>
    </source>
</evidence>
<keyword evidence="1" id="KW-0732">Signal</keyword>
<dbReference type="RefSeq" id="WP_073399608.1">
    <property type="nucleotide sequence ID" value="NZ_FQTV01000003.1"/>
</dbReference>
<dbReference type="PROSITE" id="PS51257">
    <property type="entry name" value="PROKAR_LIPOPROTEIN"/>
    <property type="match status" value="1"/>
</dbReference>
<reference evidence="2 3" key="1">
    <citation type="submission" date="2016-11" db="EMBL/GenBank/DDBJ databases">
        <authorList>
            <person name="Jaros S."/>
            <person name="Januszkiewicz K."/>
            <person name="Wedrychowicz H."/>
        </authorList>
    </citation>
    <scope>NUCLEOTIDE SEQUENCE [LARGE SCALE GENOMIC DNA]</scope>
    <source>
        <strain evidence="2 3">DSM 26991</strain>
    </source>
</reference>
<dbReference type="EMBL" id="FQTV01000003">
    <property type="protein sequence ID" value="SHE86650.1"/>
    <property type="molecule type" value="Genomic_DNA"/>
</dbReference>
<proteinExistence type="predicted"/>
<evidence type="ECO:0000313" key="2">
    <source>
        <dbReference type="EMBL" id="SHE86650.1"/>
    </source>
</evidence>
<name>A0A1M4WZL6_9BACE</name>
<evidence type="ECO:0000256" key="1">
    <source>
        <dbReference type="SAM" id="SignalP"/>
    </source>
</evidence>
<sequence length="70" mass="7190">MKTKLFIAAFALAFTCTITSCGNKKTETAPAPETAVTDSTKAVADTAKSVKADTVKAASVEKAAKPANKK</sequence>
<dbReference type="Proteomes" id="UP000184509">
    <property type="component" value="Unassembled WGS sequence"/>
</dbReference>
<protein>
    <recommendedName>
        <fullName evidence="4">Lipoprotein</fullName>
    </recommendedName>
</protein>
<organism evidence="2 3">
    <name type="scientific">Bacteroides luti</name>
    <dbReference type="NCBI Taxonomy" id="1297750"/>
    <lineage>
        <taxon>Bacteria</taxon>
        <taxon>Pseudomonadati</taxon>
        <taxon>Bacteroidota</taxon>
        <taxon>Bacteroidia</taxon>
        <taxon>Bacteroidales</taxon>
        <taxon>Bacteroidaceae</taxon>
        <taxon>Bacteroides</taxon>
    </lineage>
</organism>
<dbReference type="AlphaFoldDB" id="A0A1M4WZL6"/>
<accession>A0A1M4WZL6</accession>
<feature type="chain" id="PRO_5012206088" description="Lipoprotein" evidence="1">
    <location>
        <begin position="21"/>
        <end position="70"/>
    </location>
</feature>
<gene>
    <name evidence="2" type="ORF">SAMN05444405_103216</name>
</gene>
<evidence type="ECO:0008006" key="4">
    <source>
        <dbReference type="Google" id="ProtNLM"/>
    </source>
</evidence>
<keyword evidence="3" id="KW-1185">Reference proteome</keyword>